<dbReference type="AlphaFoldDB" id="A0A875RX01"/>
<feature type="region of interest" description="Disordered" evidence="1">
    <location>
        <begin position="731"/>
        <end position="750"/>
    </location>
</feature>
<dbReference type="OrthoDB" id="3997750at2759"/>
<dbReference type="Proteomes" id="UP000662931">
    <property type="component" value="Chromosome 4"/>
</dbReference>
<gene>
    <name evidence="2" type="ORF">FOA43_003999</name>
</gene>
<dbReference type="KEGG" id="bnn:FOA43_003999"/>
<keyword evidence="3" id="KW-1185">Reference proteome</keyword>
<feature type="region of interest" description="Disordered" evidence="1">
    <location>
        <begin position="374"/>
        <end position="492"/>
    </location>
</feature>
<dbReference type="EMBL" id="CP064815">
    <property type="protein sequence ID" value="QPG76607.1"/>
    <property type="molecule type" value="Genomic_DNA"/>
</dbReference>
<name>A0A875RX01_EENNA</name>
<evidence type="ECO:0000313" key="2">
    <source>
        <dbReference type="EMBL" id="QPG76607.1"/>
    </source>
</evidence>
<dbReference type="RefSeq" id="XP_038780172.1">
    <property type="nucleotide sequence ID" value="XM_038924244.1"/>
</dbReference>
<protein>
    <submittedName>
        <fullName evidence="2">Uncharacterized protein</fullName>
    </submittedName>
</protein>
<feature type="region of interest" description="Disordered" evidence="1">
    <location>
        <begin position="505"/>
        <end position="532"/>
    </location>
</feature>
<feature type="compositionally biased region" description="Basic and acidic residues" evidence="1">
    <location>
        <begin position="396"/>
        <end position="422"/>
    </location>
</feature>
<feature type="compositionally biased region" description="Basic residues" evidence="1">
    <location>
        <begin position="736"/>
        <end position="748"/>
    </location>
</feature>
<proteinExistence type="predicted"/>
<organism evidence="2 3">
    <name type="scientific">Eeniella nana</name>
    <name type="common">Yeast</name>
    <name type="synonym">Brettanomyces nanus</name>
    <dbReference type="NCBI Taxonomy" id="13502"/>
    <lineage>
        <taxon>Eukaryota</taxon>
        <taxon>Fungi</taxon>
        <taxon>Dikarya</taxon>
        <taxon>Ascomycota</taxon>
        <taxon>Saccharomycotina</taxon>
        <taxon>Pichiomycetes</taxon>
        <taxon>Pichiales</taxon>
        <taxon>Pichiaceae</taxon>
        <taxon>Brettanomyces</taxon>
    </lineage>
</organism>
<dbReference type="GeneID" id="62197399"/>
<sequence>MVSWILGKLEALYFITYLDSDYFAYLTGLELKGDYLTGDLGPVMLRCSSYKKLGPAFQASSRRSVPCPFDKTYKSLFCVELAQPGCRSSSTRSLSERPRSSIWSAIFTSQPTEFISDAAKVTKNSNSDDLLPTLREAKNHFDLPSECTTVPAKRILKALKKSLRTGRRKKFLSGILITKKPPQSPELSEALEPSVEPRGEGPTVYDEEWYRSHFIFSPTEEHQLTKILNDIRKNKIPLPENMYTEMYREYLNNISHSRDLETKRFLTKASPLTDFSRFCILYKEKIFDQFPKTKKSLVLFWTIATRQWQSLSLTERSRRNFISCKPYQPYADSEELKRFLMYSSEDSDGCDIDSTLVDMSFDLNIKAAKLETGDDSSRQPLVNITNSSGKSKRNHKEISNSKECKNEENDIAKSNVSKEEVKQNINDAKSAENEHIDNSKNTNNDGAGSSCHEGEESTKGTNDDDSERDYKPNFETCTGEDTRIHPDSPKLEVITSGMIYEEEIKDEESSNDNSSSISGNAEKAKSSSHDETSNFSVITPIKTEIVQVTSSSGGDTTLNENLEYVLGESGISCLPKDSAFADVPEFTESSPIQHNTSRSTINGLTFDDSSRDINRTYINLRNNLVDVNKGEDDLRSIITGRSEHDEDDTFGSKIVKSLPLVRLKRFFAPLHHQVQSVDADVKELLLEADKATSVPEKVNKYEKIIGIQPGRNGSMGSYFGWASAGEACEGNGSTLGKHRKQSHPRRQRSLNLAKSLDSATLQKLYREHNEEELYSGRDLLRHHIEKYKRTKEAEFYGNRNRSLRDRLNDLLDDRMMDMANAAEFRHKMIHPRDLYGQFLSSRVKPWNTISSMEKEPYYDAFKRQYYWVIFHPDPEEQGDLMFDVAETCLEFGEPSLPVVARSVFDATEDKYYEDVVL</sequence>
<feature type="compositionally biased region" description="Basic and acidic residues" evidence="1">
    <location>
        <begin position="522"/>
        <end position="532"/>
    </location>
</feature>
<feature type="compositionally biased region" description="Basic and acidic residues" evidence="1">
    <location>
        <begin position="452"/>
        <end position="472"/>
    </location>
</feature>
<feature type="compositionally biased region" description="Polar residues" evidence="1">
    <location>
        <begin position="378"/>
        <end position="389"/>
    </location>
</feature>
<evidence type="ECO:0000256" key="1">
    <source>
        <dbReference type="SAM" id="MobiDB-lite"/>
    </source>
</evidence>
<reference evidence="2" key="1">
    <citation type="submission" date="2020-10" db="EMBL/GenBank/DDBJ databases">
        <authorList>
            <person name="Roach M.J.R."/>
        </authorList>
    </citation>
    <scope>NUCLEOTIDE SEQUENCE</scope>
    <source>
        <strain evidence="2">CBS 1945</strain>
    </source>
</reference>
<feature type="compositionally biased region" description="Basic and acidic residues" evidence="1">
    <location>
        <begin position="429"/>
        <end position="438"/>
    </location>
</feature>
<accession>A0A875RX01</accession>
<feature type="compositionally biased region" description="Basic and acidic residues" evidence="1">
    <location>
        <begin position="480"/>
        <end position="490"/>
    </location>
</feature>
<evidence type="ECO:0000313" key="3">
    <source>
        <dbReference type="Proteomes" id="UP000662931"/>
    </source>
</evidence>